<dbReference type="Pfam" id="PF12323">
    <property type="entry name" value="HTH_OrfB_IS605"/>
    <property type="match status" value="1"/>
</dbReference>
<gene>
    <name evidence="3" type="ORF">B1B_08837</name>
</gene>
<feature type="domain" description="Transposase putative helix-turn-helix" evidence="2">
    <location>
        <begin position="23"/>
        <end position="57"/>
    </location>
</feature>
<protein>
    <submittedName>
        <fullName evidence="3">Transposase (Probable), IS891/IS1136/IS1341 domain protein</fullName>
    </submittedName>
</protein>
<name>T1ALJ7_9ZZZZ</name>
<reference evidence="3" key="2">
    <citation type="journal article" date="2014" name="ISME J.">
        <title>Microbial stratification in low pH oxic and suboxic macroscopic growths along an acid mine drainage.</title>
        <authorList>
            <person name="Mendez-Garcia C."/>
            <person name="Mesa V."/>
            <person name="Sprenger R.R."/>
            <person name="Richter M."/>
            <person name="Diez M.S."/>
            <person name="Solano J."/>
            <person name="Bargiela R."/>
            <person name="Golyshina O.V."/>
            <person name="Manteca A."/>
            <person name="Ramos J.L."/>
            <person name="Gallego J.R."/>
            <person name="Llorente I."/>
            <person name="Martins Dos Santos V.A."/>
            <person name="Jensen O.N."/>
            <person name="Pelaez A.I."/>
            <person name="Sanchez J."/>
            <person name="Ferrer M."/>
        </authorList>
    </citation>
    <scope>NUCLEOTIDE SEQUENCE</scope>
</reference>
<proteinExistence type="predicted"/>
<dbReference type="EMBL" id="AUZY01005799">
    <property type="protein sequence ID" value="EQD57373.1"/>
    <property type="molecule type" value="Genomic_DNA"/>
</dbReference>
<accession>T1ALJ7</accession>
<evidence type="ECO:0000313" key="3">
    <source>
        <dbReference type="EMBL" id="EQD57373.1"/>
    </source>
</evidence>
<sequence>MKRDPSKRARWKKKDQDNERGRTAIRYRAYPTPSQTGKVMRIAGSCRFVKNLAKEQWDLARRFGTRSPSYTRQSADLKELRDDPKLTPWLAEAPSQILQQAIRDTNTAYQRFFSGQSRYPTWAKKGSRASLGIPRM</sequence>
<comment type="caution">
    <text evidence="3">The sequence shown here is derived from an EMBL/GenBank/DDBJ whole genome shotgun (WGS) entry which is preliminary data.</text>
</comment>
<evidence type="ECO:0000259" key="2">
    <source>
        <dbReference type="Pfam" id="PF12323"/>
    </source>
</evidence>
<dbReference type="AlphaFoldDB" id="T1ALJ7"/>
<organism evidence="3">
    <name type="scientific">mine drainage metagenome</name>
    <dbReference type="NCBI Taxonomy" id="410659"/>
    <lineage>
        <taxon>unclassified sequences</taxon>
        <taxon>metagenomes</taxon>
        <taxon>ecological metagenomes</taxon>
    </lineage>
</organism>
<dbReference type="InterPro" id="IPR021027">
    <property type="entry name" value="Transposase_put_HTH"/>
</dbReference>
<reference evidence="3" key="1">
    <citation type="submission" date="2013-08" db="EMBL/GenBank/DDBJ databases">
        <authorList>
            <person name="Mendez C."/>
            <person name="Richter M."/>
            <person name="Ferrer M."/>
            <person name="Sanchez J."/>
        </authorList>
    </citation>
    <scope>NUCLEOTIDE SEQUENCE</scope>
</reference>
<evidence type="ECO:0000256" key="1">
    <source>
        <dbReference type="SAM" id="MobiDB-lite"/>
    </source>
</evidence>
<feature type="region of interest" description="Disordered" evidence="1">
    <location>
        <begin position="1"/>
        <end position="23"/>
    </location>
</feature>